<dbReference type="Gramene" id="ERN04303">
    <property type="protein sequence ID" value="ERN04303"/>
    <property type="gene ID" value="AMTR_s00077p00183470"/>
</dbReference>
<sequence length="594" mass="64743">MASLTPGILLKLLQSMNTDTKVAGEHRSVLLQVISIVPALAGTELWPNRGFFLQLSDSSHSTFVSLSHHDVELILTNKLQLGQFVYVQKLEFASPVPRVAGIRPISGRHPFVGSPEPLIARFSNGGFIIQPVSDPNQSMDPILAYLSSKRPSDTKPESETPLAKTASRSVLSPQENLITGKSEINKEKSAGKLEIKQENIAGKSEKSGQSPAVKNREGNRPEKRSMSAGKREKAGRDPSPMSGNGRMGARSSSPIPSKCVVPSLAMAQEENRKVAREAAIVVPSRYRQASPVGRKVGASPSGRRASISPGRRLSGGFKEARQRRLIASAAAAEALDEAFVTESVVRSLSMFSDLCSSSKSNNPLLTIDRFFAIYPTIAKSADMASTLFMARNPDKSQHTQDSRLALSSLWVEAALATDMEIISLVEKSTIDNLPFSGIQSLNGRYFSSSPNRGKEEQEKHFPMYHMPDSGKSWMQGNGVKETGDLAKLVVREACLWFLSYVEEALGRGFPVTRNKDSGTKIGCCRDGSQVAVILSQLKRVNDWLDKVGKETMEGEPFDKMTERLKRKIYGFLIEHVESAASALDLQANVKLAAS</sequence>
<dbReference type="OMA" id="STASCAW"/>
<dbReference type="PANTHER" id="PTHR31928:SF3">
    <property type="entry name" value="EXPRESSED PROTEIN"/>
    <property type="match status" value="1"/>
</dbReference>
<dbReference type="Proteomes" id="UP000017836">
    <property type="component" value="Unassembled WGS sequence"/>
</dbReference>
<dbReference type="AlphaFoldDB" id="W1P8Q6"/>
<evidence type="ECO:0000313" key="5">
    <source>
        <dbReference type="Proteomes" id="UP000017836"/>
    </source>
</evidence>
<dbReference type="GO" id="GO:0005874">
    <property type="term" value="C:microtubule"/>
    <property type="evidence" value="ECO:0007669"/>
    <property type="project" value="EnsemblPlants"/>
</dbReference>
<evidence type="ECO:0000259" key="2">
    <source>
        <dbReference type="Pfam" id="PF06075"/>
    </source>
</evidence>
<keyword evidence="5" id="KW-1185">Reference proteome</keyword>
<dbReference type="HOGENOM" id="CLU_009340_4_0_1"/>
<dbReference type="Pfam" id="PF21647">
    <property type="entry name" value="DUF6857"/>
    <property type="match status" value="1"/>
</dbReference>
<feature type="compositionally biased region" description="Basic and acidic residues" evidence="1">
    <location>
        <begin position="183"/>
        <end position="197"/>
    </location>
</feature>
<feature type="domain" description="DUF936" evidence="2">
    <location>
        <begin position="4"/>
        <end position="119"/>
    </location>
</feature>
<dbReference type="EMBL" id="KI394293">
    <property type="protein sequence ID" value="ERN04303.1"/>
    <property type="molecule type" value="Genomic_DNA"/>
</dbReference>
<dbReference type="GO" id="GO:0008017">
    <property type="term" value="F:microtubule binding"/>
    <property type="evidence" value="ECO:0007669"/>
    <property type="project" value="EnsemblPlants"/>
</dbReference>
<dbReference type="eggNOG" id="ENOG502QUXM">
    <property type="taxonomic scope" value="Eukaryota"/>
</dbReference>
<protein>
    <submittedName>
        <fullName evidence="4">Uncharacterized protein</fullName>
    </submittedName>
</protein>
<dbReference type="PANTHER" id="PTHR31928">
    <property type="entry name" value="EXPRESSED PROTEIN"/>
    <property type="match status" value="1"/>
</dbReference>
<feature type="domain" description="DUF6857" evidence="3">
    <location>
        <begin position="318"/>
        <end position="583"/>
    </location>
</feature>
<organism evidence="4 5">
    <name type="scientific">Amborella trichopoda</name>
    <dbReference type="NCBI Taxonomy" id="13333"/>
    <lineage>
        <taxon>Eukaryota</taxon>
        <taxon>Viridiplantae</taxon>
        <taxon>Streptophyta</taxon>
        <taxon>Embryophyta</taxon>
        <taxon>Tracheophyta</taxon>
        <taxon>Spermatophyta</taxon>
        <taxon>Magnoliopsida</taxon>
        <taxon>Amborellales</taxon>
        <taxon>Amborellaceae</taxon>
        <taxon>Amborella</taxon>
    </lineage>
</organism>
<accession>W1P8Q6</accession>
<feature type="compositionally biased region" description="Polar residues" evidence="1">
    <location>
        <begin position="166"/>
        <end position="179"/>
    </location>
</feature>
<dbReference type="InterPro" id="IPR049172">
    <property type="entry name" value="DUF6857_pln"/>
</dbReference>
<proteinExistence type="predicted"/>
<gene>
    <name evidence="4" type="ORF">AMTR_s00077p00183470</name>
</gene>
<dbReference type="InterPro" id="IPR048297">
    <property type="entry name" value="DUF936_dom_pln"/>
</dbReference>
<dbReference type="InterPro" id="IPR010341">
    <property type="entry name" value="DUF936_pln"/>
</dbReference>
<reference evidence="5" key="1">
    <citation type="journal article" date="2013" name="Science">
        <title>The Amborella genome and the evolution of flowering plants.</title>
        <authorList>
            <consortium name="Amborella Genome Project"/>
        </authorList>
    </citation>
    <scope>NUCLEOTIDE SEQUENCE [LARGE SCALE GENOMIC DNA]</scope>
</reference>
<feature type="compositionally biased region" description="Basic and acidic residues" evidence="1">
    <location>
        <begin position="214"/>
        <end position="236"/>
    </location>
</feature>
<feature type="region of interest" description="Disordered" evidence="1">
    <location>
        <begin position="147"/>
        <end position="257"/>
    </location>
</feature>
<feature type="region of interest" description="Disordered" evidence="1">
    <location>
        <begin position="291"/>
        <end position="314"/>
    </location>
</feature>
<evidence type="ECO:0000313" key="4">
    <source>
        <dbReference type="EMBL" id="ERN04303.1"/>
    </source>
</evidence>
<evidence type="ECO:0000259" key="3">
    <source>
        <dbReference type="Pfam" id="PF21647"/>
    </source>
</evidence>
<dbReference type="Pfam" id="PF06075">
    <property type="entry name" value="DUF936"/>
    <property type="match status" value="1"/>
</dbReference>
<name>W1P8Q6_AMBTC</name>
<evidence type="ECO:0000256" key="1">
    <source>
        <dbReference type="SAM" id="MobiDB-lite"/>
    </source>
</evidence>